<feature type="compositionally biased region" description="Low complexity" evidence="1">
    <location>
        <begin position="83"/>
        <end position="106"/>
    </location>
</feature>
<dbReference type="EMBL" id="QNRR01000004">
    <property type="protein sequence ID" value="RBP44636.1"/>
    <property type="molecule type" value="Genomic_DNA"/>
</dbReference>
<name>A0A366HPC3_9BACT</name>
<reference evidence="2 3" key="1">
    <citation type="submission" date="2018-06" db="EMBL/GenBank/DDBJ databases">
        <title>Genomic Encyclopedia of Type Strains, Phase IV (KMG-IV): sequencing the most valuable type-strain genomes for metagenomic binning, comparative biology and taxonomic classification.</title>
        <authorList>
            <person name="Goeker M."/>
        </authorList>
    </citation>
    <scope>NUCLEOTIDE SEQUENCE [LARGE SCALE GENOMIC DNA]</scope>
    <source>
        <strain evidence="2 3">DSM 25532</strain>
    </source>
</reference>
<evidence type="ECO:0000313" key="3">
    <source>
        <dbReference type="Proteomes" id="UP000253426"/>
    </source>
</evidence>
<dbReference type="Proteomes" id="UP000253426">
    <property type="component" value="Unassembled WGS sequence"/>
</dbReference>
<sequence>MTTHESIETSCIVARKDATNAPFMHVQGMVLNHARGITTPATTPPARDQKKATTQGVKNASTHKATKSLYEMLKAFAHRSPHDPSTLTPSPSSTLPAGPSSAHSRP</sequence>
<organism evidence="2 3">
    <name type="scientific">Roseimicrobium gellanilyticum</name>
    <dbReference type="NCBI Taxonomy" id="748857"/>
    <lineage>
        <taxon>Bacteria</taxon>
        <taxon>Pseudomonadati</taxon>
        <taxon>Verrucomicrobiota</taxon>
        <taxon>Verrucomicrobiia</taxon>
        <taxon>Verrucomicrobiales</taxon>
        <taxon>Verrucomicrobiaceae</taxon>
        <taxon>Roseimicrobium</taxon>
    </lineage>
</organism>
<protein>
    <submittedName>
        <fullName evidence="2">Uncharacterized protein</fullName>
    </submittedName>
</protein>
<accession>A0A366HPC3</accession>
<gene>
    <name evidence="2" type="ORF">DES53_104458</name>
</gene>
<feature type="compositionally biased region" description="Polar residues" evidence="1">
    <location>
        <begin position="52"/>
        <end position="63"/>
    </location>
</feature>
<keyword evidence="3" id="KW-1185">Reference proteome</keyword>
<evidence type="ECO:0000256" key="1">
    <source>
        <dbReference type="SAM" id="MobiDB-lite"/>
    </source>
</evidence>
<proteinExistence type="predicted"/>
<dbReference type="AlphaFoldDB" id="A0A366HPC3"/>
<feature type="region of interest" description="Disordered" evidence="1">
    <location>
        <begin position="36"/>
        <end position="106"/>
    </location>
</feature>
<comment type="caution">
    <text evidence="2">The sequence shown here is derived from an EMBL/GenBank/DDBJ whole genome shotgun (WGS) entry which is preliminary data.</text>
</comment>
<evidence type="ECO:0000313" key="2">
    <source>
        <dbReference type="EMBL" id="RBP44636.1"/>
    </source>
</evidence>